<evidence type="ECO:0000313" key="5">
    <source>
        <dbReference type="Proteomes" id="UP000664203"/>
    </source>
</evidence>
<feature type="compositionally biased region" description="Polar residues" evidence="2">
    <location>
        <begin position="356"/>
        <end position="382"/>
    </location>
</feature>
<dbReference type="OrthoDB" id="5394557at2759"/>
<evidence type="ECO:0000313" key="4">
    <source>
        <dbReference type="EMBL" id="CAF9906222.1"/>
    </source>
</evidence>
<dbReference type="InterPro" id="IPR036864">
    <property type="entry name" value="Zn2-C6_fun-type_DNA-bd_sf"/>
</dbReference>
<feature type="region of interest" description="Disordered" evidence="2">
    <location>
        <begin position="395"/>
        <end position="488"/>
    </location>
</feature>
<dbReference type="Pfam" id="PF00172">
    <property type="entry name" value="Zn_clus"/>
    <property type="match status" value="1"/>
</dbReference>
<evidence type="ECO:0000256" key="1">
    <source>
        <dbReference type="ARBA" id="ARBA00023242"/>
    </source>
</evidence>
<feature type="compositionally biased region" description="Basic residues" evidence="2">
    <location>
        <begin position="50"/>
        <end position="59"/>
    </location>
</feature>
<evidence type="ECO:0000259" key="3">
    <source>
        <dbReference type="PROSITE" id="PS50048"/>
    </source>
</evidence>
<dbReference type="AlphaFoldDB" id="A0A8H3EIA3"/>
<feature type="compositionally biased region" description="Basic and acidic residues" evidence="2">
    <location>
        <begin position="472"/>
        <end position="488"/>
    </location>
</feature>
<dbReference type="InterPro" id="IPR001138">
    <property type="entry name" value="Zn2Cys6_DnaBD"/>
</dbReference>
<feature type="compositionally biased region" description="Polar residues" evidence="2">
    <location>
        <begin position="193"/>
        <end position="228"/>
    </location>
</feature>
<dbReference type="CDD" id="cd00067">
    <property type="entry name" value="GAL4"/>
    <property type="match status" value="1"/>
</dbReference>
<dbReference type="EMBL" id="CAJPDR010000016">
    <property type="protein sequence ID" value="CAF9906222.1"/>
    <property type="molecule type" value="Genomic_DNA"/>
</dbReference>
<gene>
    <name evidence="4" type="ORF">ALECFALPRED_002164</name>
</gene>
<comment type="caution">
    <text evidence="4">The sequence shown here is derived from an EMBL/GenBank/DDBJ whole genome shotgun (WGS) entry which is preliminary data.</text>
</comment>
<dbReference type="Gene3D" id="4.10.240.10">
    <property type="entry name" value="Zn(2)-C6 fungal-type DNA-binding domain"/>
    <property type="match status" value="1"/>
</dbReference>
<accession>A0A8H3EIA3</accession>
<dbReference type="GO" id="GO:0000981">
    <property type="term" value="F:DNA-binding transcription factor activity, RNA polymerase II-specific"/>
    <property type="evidence" value="ECO:0007669"/>
    <property type="project" value="InterPro"/>
</dbReference>
<dbReference type="SUPFAM" id="SSF57701">
    <property type="entry name" value="Zn2/Cys6 DNA-binding domain"/>
    <property type="match status" value="1"/>
</dbReference>
<evidence type="ECO:0000256" key="2">
    <source>
        <dbReference type="SAM" id="MobiDB-lite"/>
    </source>
</evidence>
<feature type="compositionally biased region" description="Low complexity" evidence="2">
    <location>
        <begin position="312"/>
        <end position="349"/>
    </location>
</feature>
<dbReference type="Proteomes" id="UP000664203">
    <property type="component" value="Unassembled WGS sequence"/>
</dbReference>
<name>A0A8H3EIA3_9LECA</name>
<feature type="region of interest" description="Disordered" evidence="2">
    <location>
        <begin position="169"/>
        <end position="234"/>
    </location>
</feature>
<feature type="region of interest" description="Disordered" evidence="2">
    <location>
        <begin position="274"/>
        <end position="382"/>
    </location>
</feature>
<dbReference type="PROSITE" id="PS50048">
    <property type="entry name" value="ZN2_CY6_FUNGAL_2"/>
    <property type="match status" value="1"/>
</dbReference>
<feature type="compositionally biased region" description="Polar residues" evidence="2">
    <location>
        <begin position="175"/>
        <end position="184"/>
    </location>
</feature>
<protein>
    <recommendedName>
        <fullName evidence="3">Zn(2)-C6 fungal-type domain-containing protein</fullName>
    </recommendedName>
</protein>
<sequence>MTRAYHGIARGFSTYRRPNEVMAQSRSMAFRAHTRSYPDGNESDESRTPRGGKKARKRNSVACARCRKRKIKCTGDLHDGNGCEACQVAGVPRSSCHYLRVNSHHIEDVALQVSSDSEWPYSAPVPGNYVTRSTTDPSQYALANVNHVPQHVPTPYAGPGVPYSVAQGRPPFPSNYPTSYSGQYDMQRPLQGPPSQMSQAPTPNYATLDYSQQWNSLPSSGRPASQTLLYDPDPPRYEASTASYVTSTGASVPNVAAEGSSIFPGLSPLVTHLPAHGGNRTLPAPMSSFDSSNGSMQGSDGDASLYQQHLETGTSQGSVSSASQDSISATGQGSSTSSPSPSETQEMSTLGYIPPMTQTSPSSSGEKTSGFNSMNTSTTRNVGNYAASPISAIQSNQHSNSQLPSLNSPFDGYGGHRGSHAPDRVFESGMATRNGNVYDPQGRPRMLRPQPRRSPSYDLLKGPFEGNGKHSTKVDKSNGHGRRPDGKH</sequence>
<dbReference type="GO" id="GO:0008270">
    <property type="term" value="F:zinc ion binding"/>
    <property type="evidence" value="ECO:0007669"/>
    <property type="project" value="InterPro"/>
</dbReference>
<dbReference type="SMART" id="SM00066">
    <property type="entry name" value="GAL4"/>
    <property type="match status" value="1"/>
</dbReference>
<reference evidence="4" key="1">
    <citation type="submission" date="2021-03" db="EMBL/GenBank/DDBJ databases">
        <authorList>
            <person name="Tagirdzhanova G."/>
        </authorList>
    </citation>
    <scope>NUCLEOTIDE SEQUENCE</scope>
</reference>
<feature type="compositionally biased region" description="Polar residues" evidence="2">
    <location>
        <begin position="395"/>
        <end position="408"/>
    </location>
</feature>
<keyword evidence="1" id="KW-0539">Nucleus</keyword>
<organism evidence="4 5">
    <name type="scientific">Alectoria fallacina</name>
    <dbReference type="NCBI Taxonomy" id="1903189"/>
    <lineage>
        <taxon>Eukaryota</taxon>
        <taxon>Fungi</taxon>
        <taxon>Dikarya</taxon>
        <taxon>Ascomycota</taxon>
        <taxon>Pezizomycotina</taxon>
        <taxon>Lecanoromycetes</taxon>
        <taxon>OSLEUM clade</taxon>
        <taxon>Lecanoromycetidae</taxon>
        <taxon>Lecanorales</taxon>
        <taxon>Lecanorineae</taxon>
        <taxon>Parmeliaceae</taxon>
        <taxon>Alectoria</taxon>
    </lineage>
</organism>
<feature type="region of interest" description="Disordered" evidence="2">
    <location>
        <begin position="31"/>
        <end position="59"/>
    </location>
</feature>
<feature type="compositionally biased region" description="Polar residues" evidence="2">
    <location>
        <begin position="288"/>
        <end position="298"/>
    </location>
</feature>
<proteinExistence type="predicted"/>
<feature type="domain" description="Zn(2)-C6 fungal-type" evidence="3">
    <location>
        <begin position="62"/>
        <end position="98"/>
    </location>
</feature>
<keyword evidence="5" id="KW-1185">Reference proteome</keyword>